<dbReference type="EMBL" id="CP041406">
    <property type="protein sequence ID" value="QOP46248.1"/>
    <property type="molecule type" value="Genomic_DNA"/>
</dbReference>
<organism evidence="1 2">
    <name type="scientific">Sulfurimonas paralvinellae</name>
    <dbReference type="NCBI Taxonomy" id="317658"/>
    <lineage>
        <taxon>Bacteria</taxon>
        <taxon>Pseudomonadati</taxon>
        <taxon>Campylobacterota</taxon>
        <taxon>Epsilonproteobacteria</taxon>
        <taxon>Campylobacterales</taxon>
        <taxon>Sulfurimonadaceae</taxon>
        <taxon>Sulfurimonas</taxon>
    </lineage>
</organism>
<keyword evidence="2" id="KW-1185">Reference proteome</keyword>
<accession>A0A7M1BBQ6</accession>
<dbReference type="KEGG" id="spal:FM071_08060"/>
<evidence type="ECO:0000313" key="1">
    <source>
        <dbReference type="EMBL" id="QOP46248.1"/>
    </source>
</evidence>
<sequence length="76" mass="8705">MGALTKNERDGLEDVFLSIHSVSRYEKLKDLSSLVISKPRTLNFKKLVKQAKHGLKETKISHFLLKIAKKKKNLSK</sequence>
<protein>
    <submittedName>
        <fullName evidence="1">Uncharacterized protein</fullName>
    </submittedName>
</protein>
<dbReference type="RefSeq" id="WP_193110506.1">
    <property type="nucleotide sequence ID" value="NZ_CP041406.1"/>
</dbReference>
<dbReference type="Proteomes" id="UP000593580">
    <property type="component" value="Chromosome"/>
</dbReference>
<name>A0A7M1BBQ6_9BACT</name>
<evidence type="ECO:0000313" key="2">
    <source>
        <dbReference type="Proteomes" id="UP000593580"/>
    </source>
</evidence>
<reference evidence="1 2" key="1">
    <citation type="submission" date="2019-07" db="EMBL/GenBank/DDBJ databases">
        <title>Sulfurimonas paralvinellae sp. nov., a novel mesophilic, hydrogen- and sulfur-oxidizing chemolithoautotroph within the Epsilonproteo- bacteria isolated from a deep-sea hydrothermal vent polychaete nest, reclassification of Thiomicrospira denitrificans as Sulfurimonas denitrificans comb. nov. and emended description of the genus Sulfurimonas.</title>
        <authorList>
            <person name="Wang S."/>
            <person name="Jiang L."/>
            <person name="Shao Z."/>
        </authorList>
    </citation>
    <scope>NUCLEOTIDE SEQUENCE [LARGE SCALE GENOMIC DNA]</scope>
    <source>
        <strain evidence="1 2">GO25</strain>
    </source>
</reference>
<gene>
    <name evidence="1" type="ORF">FM071_08060</name>
</gene>
<proteinExistence type="predicted"/>
<dbReference type="AlphaFoldDB" id="A0A7M1BBQ6"/>